<dbReference type="SUPFAM" id="SSF46785">
    <property type="entry name" value="Winged helix' DNA-binding domain"/>
    <property type="match status" value="1"/>
</dbReference>
<reference evidence="7" key="1">
    <citation type="submission" date="2021-03" db="EMBL/GenBank/DDBJ databases">
        <title>novel species isolated from a fishpond in China.</title>
        <authorList>
            <person name="Lu H."/>
            <person name="Cai Z."/>
        </authorList>
    </citation>
    <scope>NUCLEOTIDE SEQUENCE</scope>
    <source>
        <strain evidence="7">JCM 30855</strain>
    </source>
</reference>
<dbReference type="CDD" id="cd07377">
    <property type="entry name" value="WHTH_GntR"/>
    <property type="match status" value="1"/>
</dbReference>
<dbReference type="PRINTS" id="PR00035">
    <property type="entry name" value="HTHGNTR"/>
</dbReference>
<keyword evidence="3" id="KW-0805">Transcription regulation</keyword>
<dbReference type="InterPro" id="IPR036388">
    <property type="entry name" value="WH-like_DNA-bd_sf"/>
</dbReference>
<name>A0A939IPC8_9ALTE</name>
<dbReference type="InterPro" id="IPR015421">
    <property type="entry name" value="PyrdxlP-dep_Trfase_major"/>
</dbReference>
<dbReference type="EMBL" id="JAFKCV010000005">
    <property type="protein sequence ID" value="MBN7825765.1"/>
    <property type="molecule type" value="Genomic_DNA"/>
</dbReference>
<dbReference type="GO" id="GO:0008483">
    <property type="term" value="F:transaminase activity"/>
    <property type="evidence" value="ECO:0007669"/>
    <property type="project" value="UniProtKB-KW"/>
</dbReference>
<evidence type="ECO:0000259" key="6">
    <source>
        <dbReference type="PROSITE" id="PS50949"/>
    </source>
</evidence>
<dbReference type="InterPro" id="IPR015424">
    <property type="entry name" value="PyrdxlP-dep_Trfase"/>
</dbReference>
<dbReference type="PANTHER" id="PTHR46577">
    <property type="entry name" value="HTH-TYPE TRANSCRIPTIONAL REGULATORY PROTEIN GABR"/>
    <property type="match status" value="1"/>
</dbReference>
<keyword evidence="5" id="KW-0804">Transcription</keyword>
<sequence>MQVKISGATAQSIFESIREQVSSGALQAGYTLPPVRELAERLGVNRNTVSAAYQRLTQAGLAVTQGRLGTRITTPTHAGEQEGMTDTSLIDLADGSPCIEWLPDLDEVAGQTHFHQYLYGQATVLPAMLDYGRDWFAGSCPAEFAITLCNGAIDSMERLMAAHLVPGDSVVVEDPCYISSANAMRLAGMKVVGAAIDRFGMQPDALRAALSKGARAVLITPRAHNPTGACLSAQRAAEIRKVLTDYPNVLVMVDDHFALMASCEYHSVIPDSSLNWAVLRSVSKGFGPDLRMAFVAADKDSVQRINTRLAPGMSWVSRVLQSLVHTCLTSDTVQVHLAEVRGLCAKRRNMLIEALAGQGIHCPMTSDGLNVWVPVNGPSQAAAYELSRRGWLVRPGSAFDINQQSQAIRVSLQNLDEDKAGRFAKDLAVISA</sequence>
<dbReference type="Pfam" id="PF00155">
    <property type="entry name" value="Aminotran_1_2"/>
    <property type="match status" value="1"/>
</dbReference>
<dbReference type="GO" id="GO:0030170">
    <property type="term" value="F:pyridoxal phosphate binding"/>
    <property type="evidence" value="ECO:0007669"/>
    <property type="project" value="InterPro"/>
</dbReference>
<dbReference type="SMART" id="SM00345">
    <property type="entry name" value="HTH_GNTR"/>
    <property type="match status" value="1"/>
</dbReference>
<comment type="similarity">
    <text evidence="1">In the C-terminal section; belongs to the class-I pyridoxal-phosphate-dependent aminotransferase family.</text>
</comment>
<dbReference type="Gene3D" id="1.10.10.10">
    <property type="entry name" value="Winged helix-like DNA-binding domain superfamily/Winged helix DNA-binding domain"/>
    <property type="match status" value="1"/>
</dbReference>
<evidence type="ECO:0000256" key="2">
    <source>
        <dbReference type="ARBA" id="ARBA00022898"/>
    </source>
</evidence>
<dbReference type="AlphaFoldDB" id="A0A939IPC8"/>
<dbReference type="InterPro" id="IPR015422">
    <property type="entry name" value="PyrdxlP-dep_Trfase_small"/>
</dbReference>
<keyword evidence="8" id="KW-1185">Reference proteome</keyword>
<dbReference type="InterPro" id="IPR051446">
    <property type="entry name" value="HTH_trans_reg/aminotransferase"/>
</dbReference>
<protein>
    <submittedName>
        <fullName evidence="7">Aminotransferase class I/II-fold pyridoxal phosphate-dependent enzyme</fullName>
    </submittedName>
</protein>
<dbReference type="SUPFAM" id="SSF53383">
    <property type="entry name" value="PLP-dependent transferases"/>
    <property type="match status" value="1"/>
</dbReference>
<organism evidence="7 8">
    <name type="scientific">Bowmanella dokdonensis</name>
    <dbReference type="NCBI Taxonomy" id="751969"/>
    <lineage>
        <taxon>Bacteria</taxon>
        <taxon>Pseudomonadati</taxon>
        <taxon>Pseudomonadota</taxon>
        <taxon>Gammaproteobacteria</taxon>
        <taxon>Alteromonadales</taxon>
        <taxon>Alteromonadaceae</taxon>
        <taxon>Bowmanella</taxon>
    </lineage>
</organism>
<accession>A0A939IPC8</accession>
<feature type="domain" description="HTH gntR-type" evidence="6">
    <location>
        <begin position="7"/>
        <end position="75"/>
    </location>
</feature>
<dbReference type="PANTHER" id="PTHR46577:SF1">
    <property type="entry name" value="HTH-TYPE TRANSCRIPTIONAL REGULATORY PROTEIN GABR"/>
    <property type="match status" value="1"/>
</dbReference>
<keyword evidence="7" id="KW-0032">Aminotransferase</keyword>
<dbReference type="InterPro" id="IPR000524">
    <property type="entry name" value="Tscrpt_reg_HTH_GntR"/>
</dbReference>
<keyword evidence="2" id="KW-0663">Pyridoxal phosphate</keyword>
<keyword evidence="7" id="KW-0808">Transferase</keyword>
<evidence type="ECO:0000313" key="8">
    <source>
        <dbReference type="Proteomes" id="UP000664654"/>
    </source>
</evidence>
<dbReference type="Gene3D" id="3.90.1150.10">
    <property type="entry name" value="Aspartate Aminotransferase, domain 1"/>
    <property type="match status" value="1"/>
</dbReference>
<dbReference type="RefSeq" id="WP_206573875.1">
    <property type="nucleotide sequence ID" value="NZ_JAFKCV010000005.1"/>
</dbReference>
<proteinExistence type="inferred from homology"/>
<evidence type="ECO:0000256" key="5">
    <source>
        <dbReference type="ARBA" id="ARBA00023163"/>
    </source>
</evidence>
<evidence type="ECO:0000256" key="3">
    <source>
        <dbReference type="ARBA" id="ARBA00023015"/>
    </source>
</evidence>
<gene>
    <name evidence="7" type="ORF">J0A66_11065</name>
</gene>
<dbReference type="InterPro" id="IPR036390">
    <property type="entry name" value="WH_DNA-bd_sf"/>
</dbReference>
<dbReference type="GO" id="GO:0003700">
    <property type="term" value="F:DNA-binding transcription factor activity"/>
    <property type="evidence" value="ECO:0007669"/>
    <property type="project" value="InterPro"/>
</dbReference>
<comment type="caution">
    <text evidence="7">The sequence shown here is derived from an EMBL/GenBank/DDBJ whole genome shotgun (WGS) entry which is preliminary data.</text>
</comment>
<evidence type="ECO:0000256" key="1">
    <source>
        <dbReference type="ARBA" id="ARBA00005384"/>
    </source>
</evidence>
<dbReference type="InterPro" id="IPR004839">
    <property type="entry name" value="Aminotransferase_I/II_large"/>
</dbReference>
<dbReference type="PROSITE" id="PS50949">
    <property type="entry name" value="HTH_GNTR"/>
    <property type="match status" value="1"/>
</dbReference>
<dbReference type="Gene3D" id="3.40.640.10">
    <property type="entry name" value="Type I PLP-dependent aspartate aminotransferase-like (Major domain)"/>
    <property type="match status" value="1"/>
</dbReference>
<evidence type="ECO:0000313" key="7">
    <source>
        <dbReference type="EMBL" id="MBN7825765.1"/>
    </source>
</evidence>
<keyword evidence="4" id="KW-0238">DNA-binding</keyword>
<dbReference type="Pfam" id="PF00392">
    <property type="entry name" value="GntR"/>
    <property type="match status" value="1"/>
</dbReference>
<evidence type="ECO:0000256" key="4">
    <source>
        <dbReference type="ARBA" id="ARBA00023125"/>
    </source>
</evidence>
<dbReference type="GO" id="GO:0003677">
    <property type="term" value="F:DNA binding"/>
    <property type="evidence" value="ECO:0007669"/>
    <property type="project" value="UniProtKB-KW"/>
</dbReference>
<dbReference type="CDD" id="cd00609">
    <property type="entry name" value="AAT_like"/>
    <property type="match status" value="1"/>
</dbReference>
<dbReference type="Proteomes" id="UP000664654">
    <property type="component" value="Unassembled WGS sequence"/>
</dbReference>